<gene>
    <name evidence="1" type="ORF">Q0590_14500</name>
</gene>
<proteinExistence type="predicted"/>
<protein>
    <submittedName>
        <fullName evidence="1">Uncharacterized protein</fullName>
    </submittedName>
</protein>
<dbReference type="EMBL" id="JAUKPO010000007">
    <property type="protein sequence ID" value="MDO1447475.1"/>
    <property type="molecule type" value="Genomic_DNA"/>
</dbReference>
<reference evidence="1" key="1">
    <citation type="submission" date="2023-07" db="EMBL/GenBank/DDBJ databases">
        <title>The genome sequence of Rhodocytophaga aerolata KACC 12507.</title>
        <authorList>
            <person name="Zhang X."/>
        </authorList>
    </citation>
    <scope>NUCLEOTIDE SEQUENCE</scope>
    <source>
        <strain evidence="1">KACC 12507</strain>
    </source>
</reference>
<dbReference type="Proteomes" id="UP001168528">
    <property type="component" value="Unassembled WGS sequence"/>
</dbReference>
<evidence type="ECO:0000313" key="2">
    <source>
        <dbReference type="Proteomes" id="UP001168528"/>
    </source>
</evidence>
<accession>A0ABT8R9V5</accession>
<evidence type="ECO:0000313" key="1">
    <source>
        <dbReference type="EMBL" id="MDO1447475.1"/>
    </source>
</evidence>
<dbReference type="RefSeq" id="WP_302038279.1">
    <property type="nucleotide sequence ID" value="NZ_JAUKPO010000007.1"/>
</dbReference>
<name>A0ABT8R9V5_9BACT</name>
<comment type="caution">
    <text evidence="1">The sequence shown here is derived from an EMBL/GenBank/DDBJ whole genome shotgun (WGS) entry which is preliminary data.</text>
</comment>
<organism evidence="1 2">
    <name type="scientific">Rhodocytophaga aerolata</name>
    <dbReference type="NCBI Taxonomy" id="455078"/>
    <lineage>
        <taxon>Bacteria</taxon>
        <taxon>Pseudomonadati</taxon>
        <taxon>Bacteroidota</taxon>
        <taxon>Cytophagia</taxon>
        <taxon>Cytophagales</taxon>
        <taxon>Rhodocytophagaceae</taxon>
        <taxon>Rhodocytophaga</taxon>
    </lineage>
</organism>
<sequence length="140" mass="16101">MLQPVFPLILIRSQEGLQVIPTEADLCKATPFGKIRNTDQELVFDKEGNKWTYRLTSPQSKKSLAKKILDYILYNPVIEIKPEWTQRDTYQMQELKELMHQCITRHTGTIPIAARNAIKMGIAKASSFTDLYQSVNQLAF</sequence>
<keyword evidence="2" id="KW-1185">Reference proteome</keyword>